<dbReference type="GO" id="GO:0005730">
    <property type="term" value="C:nucleolus"/>
    <property type="evidence" value="ECO:0007669"/>
    <property type="project" value="TreeGrafter"/>
</dbReference>
<dbReference type="PANTHER" id="PTHR10459:SF60">
    <property type="entry name" value="POLY [ADP-RIBOSE] POLYMERASE 2"/>
    <property type="match status" value="1"/>
</dbReference>
<gene>
    <name evidence="8" type="ORF">LSINAPIS_LOCUS3143</name>
</gene>
<feature type="chain" id="PRO_5022875005" description="NAD(+) ADP-ribosyltransferase" evidence="6">
    <location>
        <begin position="30"/>
        <end position="179"/>
    </location>
</feature>
<feature type="domain" description="PARP alpha-helical" evidence="7">
    <location>
        <begin position="4"/>
        <end position="122"/>
    </location>
</feature>
<dbReference type="EMBL" id="FZQP02000737">
    <property type="protein sequence ID" value="VVC90166.1"/>
    <property type="molecule type" value="Genomic_DNA"/>
</dbReference>
<dbReference type="EC" id="2.4.2.30" evidence="1"/>
<evidence type="ECO:0000256" key="5">
    <source>
        <dbReference type="ARBA" id="ARBA00033987"/>
    </source>
</evidence>
<dbReference type="PANTHER" id="PTHR10459">
    <property type="entry name" value="DNA LIGASE"/>
    <property type="match status" value="1"/>
</dbReference>
<evidence type="ECO:0000313" key="8">
    <source>
        <dbReference type="EMBL" id="VVC90166.1"/>
    </source>
</evidence>
<evidence type="ECO:0000256" key="1">
    <source>
        <dbReference type="ARBA" id="ARBA00012020"/>
    </source>
</evidence>
<organism evidence="8 9">
    <name type="scientific">Leptidea sinapis</name>
    <dbReference type="NCBI Taxonomy" id="189913"/>
    <lineage>
        <taxon>Eukaryota</taxon>
        <taxon>Metazoa</taxon>
        <taxon>Ecdysozoa</taxon>
        <taxon>Arthropoda</taxon>
        <taxon>Hexapoda</taxon>
        <taxon>Insecta</taxon>
        <taxon>Pterygota</taxon>
        <taxon>Neoptera</taxon>
        <taxon>Endopterygota</taxon>
        <taxon>Lepidoptera</taxon>
        <taxon>Glossata</taxon>
        <taxon>Ditrysia</taxon>
        <taxon>Papilionoidea</taxon>
        <taxon>Pieridae</taxon>
        <taxon>Dismorphiinae</taxon>
        <taxon>Leptidea</taxon>
    </lineage>
</organism>
<protein>
    <recommendedName>
        <fullName evidence="1">NAD(+) ADP-ribosyltransferase</fullName>
        <ecNumber evidence="1">2.4.2.30</ecNumber>
    </recommendedName>
</protein>
<dbReference type="SUPFAM" id="SSF47587">
    <property type="entry name" value="Domain of poly(ADP-ribose) polymerase"/>
    <property type="match status" value="1"/>
</dbReference>
<keyword evidence="4" id="KW-0520">NAD</keyword>
<evidence type="ECO:0000256" key="2">
    <source>
        <dbReference type="ARBA" id="ARBA00022676"/>
    </source>
</evidence>
<dbReference type="PROSITE" id="PS51060">
    <property type="entry name" value="PARP_ALPHA_HD"/>
    <property type="match status" value="1"/>
</dbReference>
<evidence type="ECO:0000313" key="9">
    <source>
        <dbReference type="Proteomes" id="UP000324832"/>
    </source>
</evidence>
<dbReference type="InterPro" id="IPR050800">
    <property type="entry name" value="ARTD/PARP"/>
</dbReference>
<dbReference type="InterPro" id="IPR036616">
    <property type="entry name" value="Poly(ADP-ribose)pol_reg_dom_sf"/>
</dbReference>
<dbReference type="Gene3D" id="1.20.142.10">
    <property type="entry name" value="Poly(ADP-ribose) polymerase, regulatory domain"/>
    <property type="match status" value="1"/>
</dbReference>
<dbReference type="InterPro" id="IPR004102">
    <property type="entry name" value="Poly(ADP-ribose)pol_reg_dom"/>
</dbReference>
<evidence type="ECO:0000256" key="4">
    <source>
        <dbReference type="ARBA" id="ARBA00023027"/>
    </source>
</evidence>
<dbReference type="AlphaFoldDB" id="A0A5E4PVZ3"/>
<dbReference type="GO" id="GO:0003950">
    <property type="term" value="F:NAD+ poly-ADP-ribosyltransferase activity"/>
    <property type="evidence" value="ECO:0007669"/>
    <property type="project" value="UniProtKB-EC"/>
</dbReference>
<accession>A0A5E4PVZ3</accession>
<keyword evidence="6" id="KW-0732">Signal</keyword>
<name>A0A5E4PVZ3_9NEOP</name>
<proteinExistence type="predicted"/>
<dbReference type="GO" id="GO:0006302">
    <property type="term" value="P:double-strand break repair"/>
    <property type="evidence" value="ECO:0007669"/>
    <property type="project" value="TreeGrafter"/>
</dbReference>
<feature type="signal peptide" evidence="6">
    <location>
        <begin position="1"/>
        <end position="29"/>
    </location>
</feature>
<dbReference type="GO" id="GO:0070212">
    <property type="term" value="P:protein poly-ADP-ribosylation"/>
    <property type="evidence" value="ECO:0007669"/>
    <property type="project" value="TreeGrafter"/>
</dbReference>
<keyword evidence="2" id="KW-0328">Glycosyltransferase</keyword>
<dbReference type="Pfam" id="PF02877">
    <property type="entry name" value="PARP_reg"/>
    <property type="match status" value="1"/>
</dbReference>
<reference evidence="8 9" key="1">
    <citation type="submission" date="2017-07" db="EMBL/GenBank/DDBJ databases">
        <authorList>
            <person name="Talla V."/>
            <person name="Backstrom N."/>
        </authorList>
    </citation>
    <scope>NUCLEOTIDE SEQUENCE [LARGE SCALE GENOMIC DNA]</scope>
</reference>
<keyword evidence="9" id="KW-1185">Reference proteome</keyword>
<evidence type="ECO:0000259" key="7">
    <source>
        <dbReference type="PROSITE" id="PS51060"/>
    </source>
</evidence>
<dbReference type="Proteomes" id="UP000324832">
    <property type="component" value="Unassembled WGS sequence"/>
</dbReference>
<dbReference type="GO" id="GO:1990404">
    <property type="term" value="F:NAD+-protein mono-ADP-ribosyltransferase activity"/>
    <property type="evidence" value="ECO:0007669"/>
    <property type="project" value="TreeGrafter"/>
</dbReference>
<evidence type="ECO:0000256" key="3">
    <source>
        <dbReference type="ARBA" id="ARBA00022679"/>
    </source>
</evidence>
<sequence length="179" mass="20769">MNMQSSLPAAIQRLMILLFNINVINMTIADINYDASKLPLGVLSQEQISKGAEVLYELSRYIPKGKVSQSKFKELSNMFYTYIPHKGDIKTLKILDSLKDITEKIVMLYNLQNIHISYNVLVDKMEEPISRMESCYSRLDTEIYSLDPDSSEYKQIMRYSKTNKSEIHTFDFEVDEVCK</sequence>
<keyword evidence="3" id="KW-0808">Transferase</keyword>
<evidence type="ECO:0000256" key="6">
    <source>
        <dbReference type="SAM" id="SignalP"/>
    </source>
</evidence>
<comment type="catalytic activity">
    <reaction evidence="5">
        <text>NAD(+) + (ADP-D-ribosyl)n-acceptor = nicotinamide + (ADP-D-ribosyl)n+1-acceptor + H(+).</text>
        <dbReference type="EC" id="2.4.2.30"/>
    </reaction>
</comment>